<sequence>MKRMLINATHAEEVRVALVTDNRLYDFDLENRTREQKKANIYKGHVTRVEPSLEAVFVEYGAGRQGFLSMREIAHSYLQADPRDNHNIRELISEGTELLVQVEKEERGNKGAALSTYISLAGRYLVLMPNNPKGGGISRQISGSTREELKEILAALDVPRGMSIIVRTAGIGRSKEELQLDLQHLLDLWAQIKKTASSGPSPMLVHQEAGVVTRAIRDYLRDDVSEILIDSENAYNEAYNFVRAVMPRQLDKLKTYTLNEPLFAHFGVESQIQTAYEREVKLPSGGSIVIDQTEALVAIDINSAKATRGHDVEETALNTNLEAAEEIARQLRLRDMGGLIVIDFIDMSKERNQRMVEAKLREATQSDRARIQFGQLSRFGLMEMSRQRLRPSLEESTGSLCPRCHGTGIVRDLRSLSLSIMRKVEEMALQERQGEIQVQVPVEIAAFLLNEKRHSLVYLEQTSNVRVTVLPHPHLETPHYEIQYNPSGFAPSSYERTEATRSSEKDLGYESSAWHIEDAIEHSISSTSVPTTPAPKKQVTTAPQQTSVPITAIASPCAWLENLFVQKQAKTIDQSRTANNAAAAIEQMVNGGAISRGQHGHVDIAQQVVKSPVVQAETVNGYLTAASSTTTPEPQNASLEKEERPSRRKDKRNRKDARDQQRPQDTRQEPQTAPVQVIEETPAPRQHHKEQQRRNKRHQDTQNEVQEQQVPRRDRNQNRPQRQPRHRDPVVLEQNTAPQHKTDDSVKVHIIDQPATEVLPTAMLVNLDTAQTEILAINPAHATAPVPVAATQTIHPEQTVEITPVAAEQIAHLAEEVEQNATSDDKQEKQSVVQSETTASSEVKRASNDPRERRRRKTQQKPQTAVQKNSKPALTAQALASLAQFNVGGLIRHIYGEDCNVLIEQFGLIPTFNRALQKHLQSLAVNTINEEDDNAEQNAQQPVTRDVVLPPSINQEQVEVLPLTPPETPATRVANDPRERRRLAKQALLADLEKQQATPEPTEAGQVTITGTEENHSDPVAQPTFELTAPETANVPVVVSDKTLEAIIPSETASAETPVETVAQANVSEEQVAPVDAVPATEKVKAPRTRKAKTAEEEKPARPRRPRGRPPKKPATPDTDA</sequence>
<dbReference type="GO" id="GO:0006364">
    <property type="term" value="P:rRNA processing"/>
    <property type="evidence" value="ECO:0007669"/>
    <property type="project" value="UniProtKB-UniRule"/>
</dbReference>
<feature type="compositionally biased region" description="Basic and acidic residues" evidence="16">
    <location>
        <begin position="842"/>
        <end position="852"/>
    </location>
</feature>
<evidence type="ECO:0000256" key="4">
    <source>
        <dbReference type="ARBA" id="ARBA00022519"/>
    </source>
</evidence>
<feature type="binding site" evidence="15">
    <location>
        <position position="404"/>
    </location>
    <ligand>
        <name>Zn(2+)</name>
        <dbReference type="ChEBI" id="CHEBI:29105"/>
        <note>ligand shared between dimeric partners</note>
    </ligand>
</feature>
<keyword evidence="8 15" id="KW-0479">Metal-binding</keyword>
<evidence type="ECO:0000256" key="2">
    <source>
        <dbReference type="ARBA" id="ARBA00022475"/>
    </source>
</evidence>
<dbReference type="GO" id="GO:0000287">
    <property type="term" value="F:magnesium ion binding"/>
    <property type="evidence" value="ECO:0007669"/>
    <property type="project" value="UniProtKB-UniRule"/>
</dbReference>
<keyword evidence="6 15" id="KW-0819">tRNA processing</keyword>
<dbReference type="AlphaFoldDB" id="A0A1E7R2Z2"/>
<keyword evidence="13 15" id="KW-0694">RNA-binding</keyword>
<dbReference type="InterPro" id="IPR019307">
    <property type="entry name" value="RNA-bd_AU-1/RNase_E/G"/>
</dbReference>
<feature type="binding site" evidence="15">
    <location>
        <position position="401"/>
    </location>
    <ligand>
        <name>Zn(2+)</name>
        <dbReference type="ChEBI" id="CHEBI:29105"/>
        <note>ligand shared between dimeric partners</note>
    </ligand>
</feature>
<dbReference type="GO" id="GO:0000049">
    <property type="term" value="F:tRNA binding"/>
    <property type="evidence" value="ECO:0007669"/>
    <property type="project" value="UniProtKB-KW"/>
</dbReference>
<evidence type="ECO:0000256" key="1">
    <source>
        <dbReference type="ARBA" id="ARBA00005663"/>
    </source>
</evidence>
<accession>A0A1E7R2Z2</accession>
<evidence type="ECO:0000313" key="18">
    <source>
        <dbReference type="EMBL" id="OEY93719.1"/>
    </source>
</evidence>
<feature type="region of interest" description="Disordered" evidence="16">
    <location>
        <begin position="932"/>
        <end position="979"/>
    </location>
</feature>
<dbReference type="InterPro" id="IPR048583">
    <property type="entry name" value="RNase_E_G_thioredoxin-like"/>
</dbReference>
<dbReference type="STRING" id="1262585.BJI46_04550"/>
<dbReference type="Gene3D" id="3.40.1260.20">
    <property type="entry name" value="Ribonuclease E, catalytic domain"/>
    <property type="match status" value="1"/>
</dbReference>
<comment type="similarity">
    <text evidence="1">Belongs to the RNase E/G family. RNase G subfamily.</text>
</comment>
<evidence type="ECO:0000256" key="16">
    <source>
        <dbReference type="SAM" id="MobiDB-lite"/>
    </source>
</evidence>
<keyword evidence="12 15" id="KW-0460">Magnesium</keyword>
<feature type="region of interest" description="Disordered" evidence="16">
    <location>
        <begin position="624"/>
        <end position="743"/>
    </location>
</feature>
<dbReference type="GO" id="GO:0005737">
    <property type="term" value="C:cytoplasm"/>
    <property type="evidence" value="ECO:0007669"/>
    <property type="project" value="UniProtKB-SubCell"/>
</dbReference>
<dbReference type="EC" id="3.1.26.12" evidence="15"/>
<feature type="compositionally biased region" description="Polar residues" evidence="16">
    <location>
        <begin position="625"/>
        <end position="638"/>
    </location>
</feature>
<organism evidence="18 19">
    <name type="scientific">Acinetobacter qingfengensis</name>
    <dbReference type="NCBI Taxonomy" id="1262585"/>
    <lineage>
        <taxon>Bacteria</taxon>
        <taxon>Pseudomonadati</taxon>
        <taxon>Pseudomonadota</taxon>
        <taxon>Gammaproteobacteria</taxon>
        <taxon>Moraxellales</taxon>
        <taxon>Moraxellaceae</taxon>
        <taxon>Acinetobacter</taxon>
    </lineage>
</organism>
<evidence type="ECO:0000256" key="10">
    <source>
        <dbReference type="ARBA" id="ARBA00022759"/>
    </source>
</evidence>
<dbReference type="RefSeq" id="WP_070070529.1">
    <property type="nucleotide sequence ID" value="NZ_MKKK01000045.1"/>
</dbReference>
<dbReference type="GO" id="GO:0006402">
    <property type="term" value="P:mRNA catabolic process"/>
    <property type="evidence" value="ECO:0007669"/>
    <property type="project" value="UniProtKB-UniRule"/>
</dbReference>
<evidence type="ECO:0000256" key="11">
    <source>
        <dbReference type="ARBA" id="ARBA00022801"/>
    </source>
</evidence>
<dbReference type="InterPro" id="IPR028878">
    <property type="entry name" value="RNase_E"/>
</dbReference>
<keyword evidence="9 15" id="KW-0699">rRNA-binding</keyword>
<keyword evidence="3 15" id="KW-0963">Cytoplasm</keyword>
<dbReference type="OrthoDB" id="9804278at2"/>
<evidence type="ECO:0000256" key="9">
    <source>
        <dbReference type="ARBA" id="ARBA00022730"/>
    </source>
</evidence>
<keyword evidence="2 15" id="KW-1003">Cell membrane</keyword>
<dbReference type="GO" id="GO:0008995">
    <property type="term" value="F:ribonuclease E activity"/>
    <property type="evidence" value="ECO:0007669"/>
    <property type="project" value="UniProtKB-EC"/>
</dbReference>
<evidence type="ECO:0000256" key="8">
    <source>
        <dbReference type="ARBA" id="ARBA00022723"/>
    </source>
</evidence>
<proteinExistence type="inferred from homology"/>
<feature type="region of interest" description="Required for zinc-mediated homotetramerization and catalytic activity" evidence="15">
    <location>
        <begin position="401"/>
        <end position="404"/>
    </location>
</feature>
<evidence type="ECO:0000313" key="19">
    <source>
        <dbReference type="Proteomes" id="UP000185895"/>
    </source>
</evidence>
<comment type="subunit">
    <text evidence="15">Component of the RNA degradosome, which is a multiprotein complex involved in RNA processing and mRNA degradation. Within the RNA degradosome, RNase E assembles into a homotetramer formed by a dimer of dimers.</text>
</comment>
<comment type="subcellular location">
    <subcellularLocation>
        <location evidence="15">Cytoplasm</location>
    </subcellularLocation>
    <subcellularLocation>
        <location evidence="15">Cell inner membrane</location>
        <topology evidence="15">Peripheral membrane protein</topology>
        <orientation evidence="15">Cytoplasmic side</orientation>
    </subcellularLocation>
</comment>
<feature type="binding site" evidence="15">
    <location>
        <position position="343"/>
    </location>
    <ligand>
        <name>Mg(2+)</name>
        <dbReference type="ChEBI" id="CHEBI:18420"/>
        <note>catalytic</note>
    </ligand>
</feature>
<dbReference type="SUPFAM" id="SSF50249">
    <property type="entry name" value="Nucleic acid-binding proteins"/>
    <property type="match status" value="1"/>
</dbReference>
<dbReference type="Pfam" id="PF10150">
    <property type="entry name" value="RNase_E_G"/>
    <property type="match status" value="1"/>
</dbReference>
<dbReference type="GO" id="GO:0009898">
    <property type="term" value="C:cytoplasmic side of plasma membrane"/>
    <property type="evidence" value="ECO:0007669"/>
    <property type="project" value="UniProtKB-UniRule"/>
</dbReference>
<evidence type="ECO:0000259" key="17">
    <source>
        <dbReference type="PROSITE" id="PS50126"/>
    </source>
</evidence>
<protein>
    <recommendedName>
        <fullName evidence="15">Ribonuclease E</fullName>
        <shortName evidence="15">RNase E</shortName>
        <ecNumber evidence="15">3.1.26.12</ecNumber>
    </recommendedName>
</protein>
<dbReference type="Pfam" id="PF00575">
    <property type="entry name" value="S1"/>
    <property type="match status" value="1"/>
</dbReference>
<dbReference type="EMBL" id="MKKK01000045">
    <property type="protein sequence ID" value="OEY93719.1"/>
    <property type="molecule type" value="Genomic_DNA"/>
</dbReference>
<evidence type="ECO:0000256" key="3">
    <source>
        <dbReference type="ARBA" id="ARBA00022490"/>
    </source>
</evidence>
<dbReference type="GO" id="GO:0008270">
    <property type="term" value="F:zinc ion binding"/>
    <property type="evidence" value="ECO:0007669"/>
    <property type="project" value="UniProtKB-UniRule"/>
</dbReference>
<feature type="region of interest" description="Disordered" evidence="16">
    <location>
        <begin position="817"/>
        <end position="872"/>
    </location>
</feature>
<keyword evidence="7 15" id="KW-0540">Nuclease</keyword>
<dbReference type="Pfam" id="PF20833">
    <property type="entry name" value="RNase_E_G_Thio"/>
    <property type="match status" value="1"/>
</dbReference>
<feature type="domain" description="S1 motif" evidence="17">
    <location>
        <begin position="39"/>
        <end position="117"/>
    </location>
</feature>
<dbReference type="HAMAP" id="MF_00970">
    <property type="entry name" value="RNase_E"/>
    <property type="match status" value="1"/>
</dbReference>
<name>A0A1E7R2Z2_9GAMM</name>
<dbReference type="PROSITE" id="PS50126">
    <property type="entry name" value="S1"/>
    <property type="match status" value="1"/>
</dbReference>
<comment type="cofactor">
    <cofactor evidence="15">
        <name>Zn(2+)</name>
        <dbReference type="ChEBI" id="CHEBI:29105"/>
    </cofactor>
    <text evidence="15">Binds 2 Zn(2+) ions per homotetramer.</text>
</comment>
<keyword evidence="5 15" id="KW-0698">rRNA processing</keyword>
<dbReference type="InterPro" id="IPR003029">
    <property type="entry name" value="S1_domain"/>
</dbReference>
<evidence type="ECO:0000256" key="6">
    <source>
        <dbReference type="ARBA" id="ARBA00022694"/>
    </source>
</evidence>
<evidence type="ECO:0000256" key="13">
    <source>
        <dbReference type="ARBA" id="ARBA00022884"/>
    </source>
</evidence>
<gene>
    <name evidence="15" type="primary">rne</name>
    <name evidence="18" type="ORF">BJI46_04550</name>
</gene>
<feature type="compositionally biased region" description="Basic residues" evidence="16">
    <location>
        <begin position="685"/>
        <end position="697"/>
    </location>
</feature>
<evidence type="ECO:0000256" key="12">
    <source>
        <dbReference type="ARBA" id="ARBA00022842"/>
    </source>
</evidence>
<dbReference type="GO" id="GO:0019843">
    <property type="term" value="F:rRNA binding"/>
    <property type="evidence" value="ECO:0007669"/>
    <property type="project" value="UniProtKB-KW"/>
</dbReference>
<dbReference type="Gene3D" id="2.40.50.140">
    <property type="entry name" value="Nucleic acid-binding proteins"/>
    <property type="match status" value="1"/>
</dbReference>
<evidence type="ECO:0000256" key="15">
    <source>
        <dbReference type="HAMAP-Rule" id="MF_00970"/>
    </source>
</evidence>
<keyword evidence="14 15" id="KW-0472">Membrane</keyword>
<keyword evidence="19" id="KW-1185">Reference proteome</keyword>
<keyword evidence="15" id="KW-0820">tRNA-binding</keyword>
<dbReference type="Proteomes" id="UP000185895">
    <property type="component" value="Unassembled WGS sequence"/>
</dbReference>
<feature type="compositionally biased region" description="Polar residues" evidence="16">
    <location>
        <begin position="830"/>
        <end position="841"/>
    </location>
</feature>
<dbReference type="SMART" id="SM00316">
    <property type="entry name" value="S1"/>
    <property type="match status" value="1"/>
</dbReference>
<dbReference type="GO" id="GO:0008033">
    <property type="term" value="P:tRNA processing"/>
    <property type="evidence" value="ECO:0007669"/>
    <property type="project" value="UniProtKB-UniRule"/>
</dbReference>
<evidence type="ECO:0000256" key="7">
    <source>
        <dbReference type="ARBA" id="ARBA00022722"/>
    </source>
</evidence>
<feature type="compositionally biased region" description="Basic and acidic residues" evidence="16">
    <location>
        <begin position="656"/>
        <end position="668"/>
    </location>
</feature>
<feature type="binding site" evidence="15">
    <location>
        <position position="300"/>
    </location>
    <ligand>
        <name>Mg(2+)</name>
        <dbReference type="ChEBI" id="CHEBI:18420"/>
        <note>catalytic</note>
    </ligand>
</feature>
<feature type="region of interest" description="Disordered" evidence="16">
    <location>
        <begin position="1051"/>
        <end position="1121"/>
    </location>
</feature>
<comment type="caution">
    <text evidence="18">The sequence shown here is derived from an EMBL/GenBank/DDBJ whole genome shotgun (WGS) entry which is preliminary data.</text>
</comment>
<evidence type="ECO:0000256" key="14">
    <source>
        <dbReference type="ARBA" id="ARBA00023136"/>
    </source>
</evidence>
<comment type="similarity">
    <text evidence="15">Belongs to the RNase E/G family. RNase E subfamily.</text>
</comment>
<reference evidence="18 19" key="1">
    <citation type="submission" date="2016-09" db="EMBL/GenBank/DDBJ databases">
        <authorList>
            <person name="Capua I."/>
            <person name="De Benedictis P."/>
            <person name="Joannis T."/>
            <person name="Lombin L.H."/>
            <person name="Cattoli G."/>
        </authorList>
    </citation>
    <scope>NUCLEOTIDE SEQUENCE [LARGE SCALE GENOMIC DNA]</scope>
    <source>
        <strain evidence="18 19">ANC 4671</strain>
    </source>
</reference>
<feature type="compositionally biased region" description="Basic and acidic residues" evidence="16">
    <location>
        <begin position="495"/>
        <end position="506"/>
    </location>
</feature>
<feature type="compositionally biased region" description="Basic residues" evidence="16">
    <location>
        <begin position="1102"/>
        <end position="1112"/>
    </location>
</feature>
<keyword evidence="10 15" id="KW-0255">Endonuclease</keyword>
<dbReference type="InterPro" id="IPR004659">
    <property type="entry name" value="RNase_E/G"/>
</dbReference>
<keyword evidence="15" id="KW-0862">Zinc</keyword>
<evidence type="ECO:0000256" key="5">
    <source>
        <dbReference type="ARBA" id="ARBA00022552"/>
    </source>
</evidence>
<comment type="function">
    <text evidence="15">Endoribonuclease that plays a central role in RNA processing and decay. Required for the maturation of 5S and 16S rRNAs and the majority of tRNAs. Also involved in the degradation of most mRNAs.</text>
</comment>
<keyword evidence="4 15" id="KW-0997">Cell inner membrane</keyword>
<feature type="compositionally biased region" description="Basic residues" evidence="16">
    <location>
        <begin position="646"/>
        <end position="655"/>
    </location>
</feature>
<dbReference type="CDD" id="cd04453">
    <property type="entry name" value="S1_RNase_E"/>
    <property type="match status" value="1"/>
</dbReference>
<dbReference type="PANTHER" id="PTHR30001">
    <property type="entry name" value="RIBONUCLEASE"/>
    <property type="match status" value="1"/>
</dbReference>
<dbReference type="InterPro" id="IPR012340">
    <property type="entry name" value="NA-bd_OB-fold"/>
</dbReference>
<keyword evidence="11 15" id="KW-0378">Hydrolase</keyword>
<dbReference type="NCBIfam" id="TIGR00757">
    <property type="entry name" value="RNaseEG"/>
    <property type="match status" value="1"/>
</dbReference>
<feature type="region of interest" description="Disordered" evidence="16">
    <location>
        <begin position="524"/>
        <end position="543"/>
    </location>
</feature>
<comment type="catalytic activity">
    <reaction evidence="15">
        <text>Endonucleolytic cleavage of single-stranded RNA in A- and U-rich regions.</text>
        <dbReference type="EC" id="3.1.26.12"/>
    </reaction>
</comment>
<dbReference type="PANTHER" id="PTHR30001:SF1">
    <property type="entry name" value="RIBONUCLEASE E_G-LIKE PROTEIN, CHLOROPLASTIC"/>
    <property type="match status" value="1"/>
</dbReference>
<feature type="region of interest" description="Disordered" evidence="16">
    <location>
        <begin position="486"/>
        <end position="506"/>
    </location>
</feature>
<comment type="cofactor">
    <cofactor evidence="15">
        <name>Mg(2+)</name>
        <dbReference type="ChEBI" id="CHEBI:18420"/>
    </cofactor>
    <text evidence="15">Binds 1 Mg(2+) ion per subunit.</text>
</comment>